<proteinExistence type="predicted"/>
<gene>
    <name evidence="2" type="ORF">SNEC2469_LOCUS27634</name>
</gene>
<dbReference type="AlphaFoldDB" id="A0A813AHV5"/>
<dbReference type="EMBL" id="CAJNJA010058574">
    <property type="protein sequence ID" value="CAE7865005.1"/>
    <property type="molecule type" value="Genomic_DNA"/>
</dbReference>
<keyword evidence="3" id="KW-1185">Reference proteome</keyword>
<reference evidence="2" key="1">
    <citation type="submission" date="2021-02" db="EMBL/GenBank/DDBJ databases">
        <authorList>
            <person name="Dougan E. K."/>
            <person name="Rhodes N."/>
            <person name="Thang M."/>
            <person name="Chan C."/>
        </authorList>
    </citation>
    <scope>NUCLEOTIDE SEQUENCE</scope>
</reference>
<dbReference type="Pfam" id="PF05991">
    <property type="entry name" value="NYN_YacP"/>
    <property type="match status" value="1"/>
</dbReference>
<name>A0A813AHV5_9DINO</name>
<comment type="caution">
    <text evidence="2">The sequence shown here is derived from an EMBL/GenBank/DDBJ whole genome shotgun (WGS) entry which is preliminary data.</text>
</comment>
<evidence type="ECO:0000313" key="2">
    <source>
        <dbReference type="EMBL" id="CAE7865005.1"/>
    </source>
</evidence>
<dbReference type="Proteomes" id="UP000601435">
    <property type="component" value="Unassembled WGS sequence"/>
</dbReference>
<accession>A0A813AHV5</accession>
<evidence type="ECO:0000313" key="3">
    <source>
        <dbReference type="Proteomes" id="UP000601435"/>
    </source>
</evidence>
<organism evidence="2 3">
    <name type="scientific">Symbiodinium necroappetens</name>
    <dbReference type="NCBI Taxonomy" id="1628268"/>
    <lineage>
        <taxon>Eukaryota</taxon>
        <taxon>Sar</taxon>
        <taxon>Alveolata</taxon>
        <taxon>Dinophyceae</taxon>
        <taxon>Suessiales</taxon>
        <taxon>Symbiodiniaceae</taxon>
        <taxon>Symbiodinium</taxon>
    </lineage>
</organism>
<protein>
    <recommendedName>
        <fullName evidence="4">YacP-like NYN domain protein</fullName>
    </recommendedName>
</protein>
<dbReference type="InterPro" id="IPR010298">
    <property type="entry name" value="YacP-like"/>
</dbReference>
<sequence>MVYRAPRVIIVDTYNALHAIEGLGPQAASLDVPALARLIASSRYAGARCLLVCDGNRGPSGRIEGAPGVDALYAGAGKDADSLIESILATHSAARNALVVSSDRRVQRAAELARGKWIDSPAFLAQLLKDAEAPKPERPALTPADEAEIMRAFGVEPEEIDRRRRGFDPTGDPTLDEAIEHFGTRIDPDELDMSRWLDGEDS</sequence>
<feature type="region of interest" description="Disordered" evidence="1">
    <location>
        <begin position="160"/>
        <end position="184"/>
    </location>
</feature>
<evidence type="ECO:0000256" key="1">
    <source>
        <dbReference type="SAM" id="MobiDB-lite"/>
    </source>
</evidence>
<evidence type="ECO:0008006" key="4">
    <source>
        <dbReference type="Google" id="ProtNLM"/>
    </source>
</evidence>